<name>A0ABS5NSE5_9BACI</name>
<evidence type="ECO:0000313" key="4">
    <source>
        <dbReference type="Proteomes" id="UP000681027"/>
    </source>
</evidence>
<dbReference type="SMART" id="SM00014">
    <property type="entry name" value="acidPPc"/>
    <property type="match status" value="1"/>
</dbReference>
<feature type="transmembrane region" description="Helical" evidence="1">
    <location>
        <begin position="31"/>
        <end position="49"/>
    </location>
</feature>
<dbReference type="CDD" id="cd03385">
    <property type="entry name" value="PAP2_BcrC_like"/>
    <property type="match status" value="1"/>
</dbReference>
<feature type="transmembrane region" description="Helical" evidence="1">
    <location>
        <begin position="151"/>
        <end position="169"/>
    </location>
</feature>
<evidence type="ECO:0000256" key="1">
    <source>
        <dbReference type="SAM" id="Phobius"/>
    </source>
</evidence>
<dbReference type="PANTHER" id="PTHR14969">
    <property type="entry name" value="SPHINGOSINE-1-PHOSPHATE PHOSPHOHYDROLASE"/>
    <property type="match status" value="1"/>
</dbReference>
<dbReference type="PANTHER" id="PTHR14969:SF13">
    <property type="entry name" value="AT30094P"/>
    <property type="match status" value="1"/>
</dbReference>
<dbReference type="RefSeq" id="WP_213102170.1">
    <property type="nucleotide sequence ID" value="NZ_JAGYPM010000002.1"/>
</dbReference>
<sequence length="199" mass="22725">MNLSEMNIDLFRIINNLGKQFTYINPTMTFVAEYMVFFLVLSVLIFWFTRSNTNRIMIICASITFVVAEIAGKIAGKLHSNNQPFAELSNVNKLIDHAVDNSFPSDHTILFFSFCMTFYLFRRRWGFLWILLASLVGLSRIWVGVHYPADVIVGAAISIFTAIIVYRVVPKLSITKRMLGVYEKGGQLILPIKTKSKEQ</sequence>
<feature type="domain" description="Phosphatidic acid phosphatase type 2/haloperoxidase" evidence="2">
    <location>
        <begin position="58"/>
        <end position="166"/>
    </location>
</feature>
<gene>
    <name evidence="3" type="ORF">KHA94_11195</name>
</gene>
<dbReference type="InterPro" id="IPR033879">
    <property type="entry name" value="UPP_Pase"/>
</dbReference>
<protein>
    <submittedName>
        <fullName evidence="3">Undecaprenyl-diphosphatase</fullName>
    </submittedName>
</protein>
<dbReference type="Proteomes" id="UP000681027">
    <property type="component" value="Unassembled WGS sequence"/>
</dbReference>
<keyword evidence="4" id="KW-1185">Reference proteome</keyword>
<proteinExistence type="predicted"/>
<feature type="transmembrane region" description="Helical" evidence="1">
    <location>
        <begin position="128"/>
        <end position="145"/>
    </location>
</feature>
<keyword evidence="1" id="KW-0812">Transmembrane</keyword>
<dbReference type="EMBL" id="JAGYPM010000002">
    <property type="protein sequence ID" value="MBS4190750.1"/>
    <property type="molecule type" value="Genomic_DNA"/>
</dbReference>
<dbReference type="SUPFAM" id="SSF48317">
    <property type="entry name" value="Acid phosphatase/Vanadium-dependent haloperoxidase"/>
    <property type="match status" value="1"/>
</dbReference>
<comment type="caution">
    <text evidence="3">The sequence shown here is derived from an EMBL/GenBank/DDBJ whole genome shotgun (WGS) entry which is preliminary data.</text>
</comment>
<evidence type="ECO:0000313" key="3">
    <source>
        <dbReference type="EMBL" id="MBS4190750.1"/>
    </source>
</evidence>
<accession>A0ABS5NSE5</accession>
<dbReference type="InterPro" id="IPR000326">
    <property type="entry name" value="PAP2/HPO"/>
</dbReference>
<reference evidence="3 4" key="1">
    <citation type="submission" date="2021-05" db="EMBL/GenBank/DDBJ databases">
        <title>Novel Bacillus species.</title>
        <authorList>
            <person name="Liu G."/>
        </authorList>
    </citation>
    <scope>NUCLEOTIDE SEQUENCE [LARGE SCALE GENOMIC DNA]</scope>
    <source>
        <strain evidence="3 4">FJAT-49705</strain>
    </source>
</reference>
<keyword evidence="1" id="KW-1133">Transmembrane helix</keyword>
<keyword evidence="1" id="KW-0472">Membrane</keyword>
<dbReference type="InterPro" id="IPR036938">
    <property type="entry name" value="PAP2/HPO_sf"/>
</dbReference>
<dbReference type="Gene3D" id="1.20.144.10">
    <property type="entry name" value="Phosphatidic acid phosphatase type 2/haloperoxidase"/>
    <property type="match status" value="1"/>
</dbReference>
<organism evidence="3 4">
    <name type="scientific">Cytobacillus citreus</name>
    <dbReference type="NCBI Taxonomy" id="2833586"/>
    <lineage>
        <taxon>Bacteria</taxon>
        <taxon>Bacillati</taxon>
        <taxon>Bacillota</taxon>
        <taxon>Bacilli</taxon>
        <taxon>Bacillales</taxon>
        <taxon>Bacillaceae</taxon>
        <taxon>Cytobacillus</taxon>
    </lineage>
</organism>
<dbReference type="Pfam" id="PF01569">
    <property type="entry name" value="PAP2"/>
    <property type="match status" value="1"/>
</dbReference>
<evidence type="ECO:0000259" key="2">
    <source>
        <dbReference type="SMART" id="SM00014"/>
    </source>
</evidence>